<sequence length="103" mass="11539">MEKILEFQLNKSTSMSLHFPTINLSMAMDVRSAYTHLPGKVENCHQGKSAPWRKASTGKARWGQLHNQEPHYYATTVQANRKGGNSRIPPSSAVSLMLMDKNP</sequence>
<evidence type="ECO:0000313" key="1">
    <source>
        <dbReference type="EMBL" id="EMP36495.1"/>
    </source>
</evidence>
<organism evidence="1 2">
    <name type="scientific">Chelonia mydas</name>
    <name type="common">Green sea-turtle</name>
    <name type="synonym">Chelonia agassizi</name>
    <dbReference type="NCBI Taxonomy" id="8469"/>
    <lineage>
        <taxon>Eukaryota</taxon>
        <taxon>Metazoa</taxon>
        <taxon>Chordata</taxon>
        <taxon>Craniata</taxon>
        <taxon>Vertebrata</taxon>
        <taxon>Euteleostomi</taxon>
        <taxon>Archelosauria</taxon>
        <taxon>Testudinata</taxon>
        <taxon>Testudines</taxon>
        <taxon>Cryptodira</taxon>
        <taxon>Durocryptodira</taxon>
        <taxon>Americhelydia</taxon>
        <taxon>Chelonioidea</taxon>
        <taxon>Cheloniidae</taxon>
        <taxon>Chelonia</taxon>
    </lineage>
</organism>
<gene>
    <name evidence="1" type="ORF">UY3_06330</name>
</gene>
<protein>
    <submittedName>
        <fullName evidence="1">Uncharacterized protein</fullName>
    </submittedName>
</protein>
<dbReference type="Proteomes" id="UP000031443">
    <property type="component" value="Unassembled WGS sequence"/>
</dbReference>
<keyword evidence="2" id="KW-1185">Reference proteome</keyword>
<evidence type="ECO:0000313" key="2">
    <source>
        <dbReference type="Proteomes" id="UP000031443"/>
    </source>
</evidence>
<reference evidence="2" key="1">
    <citation type="journal article" date="2013" name="Nat. Genet.">
        <title>The draft genomes of soft-shell turtle and green sea turtle yield insights into the development and evolution of the turtle-specific body plan.</title>
        <authorList>
            <person name="Wang Z."/>
            <person name="Pascual-Anaya J."/>
            <person name="Zadissa A."/>
            <person name="Li W."/>
            <person name="Niimura Y."/>
            <person name="Huang Z."/>
            <person name="Li C."/>
            <person name="White S."/>
            <person name="Xiong Z."/>
            <person name="Fang D."/>
            <person name="Wang B."/>
            <person name="Ming Y."/>
            <person name="Chen Y."/>
            <person name="Zheng Y."/>
            <person name="Kuraku S."/>
            <person name="Pignatelli M."/>
            <person name="Herrero J."/>
            <person name="Beal K."/>
            <person name="Nozawa M."/>
            <person name="Li Q."/>
            <person name="Wang J."/>
            <person name="Zhang H."/>
            <person name="Yu L."/>
            <person name="Shigenobu S."/>
            <person name="Wang J."/>
            <person name="Liu J."/>
            <person name="Flicek P."/>
            <person name="Searle S."/>
            <person name="Wang J."/>
            <person name="Kuratani S."/>
            <person name="Yin Y."/>
            <person name="Aken B."/>
            <person name="Zhang G."/>
            <person name="Irie N."/>
        </authorList>
    </citation>
    <scope>NUCLEOTIDE SEQUENCE [LARGE SCALE GENOMIC DNA]</scope>
</reference>
<dbReference type="AlphaFoldDB" id="M7BL93"/>
<name>M7BL93_CHEMY</name>
<proteinExistence type="predicted"/>
<dbReference type="EMBL" id="KB525025">
    <property type="protein sequence ID" value="EMP36495.1"/>
    <property type="molecule type" value="Genomic_DNA"/>
</dbReference>
<accession>M7BL93</accession>